<feature type="compositionally biased region" description="Basic and acidic residues" evidence="1">
    <location>
        <begin position="189"/>
        <end position="207"/>
    </location>
</feature>
<feature type="compositionally biased region" description="Basic and acidic residues" evidence="1">
    <location>
        <begin position="474"/>
        <end position="494"/>
    </location>
</feature>
<feature type="compositionally biased region" description="Basic and acidic residues" evidence="1">
    <location>
        <begin position="141"/>
        <end position="157"/>
    </location>
</feature>
<keyword evidence="3" id="KW-1185">Reference proteome</keyword>
<dbReference type="OrthoDB" id="515313at2759"/>
<protein>
    <submittedName>
        <fullName evidence="2">Cilia- and flagella-associated protein 97 isoform X1</fullName>
    </submittedName>
</protein>
<dbReference type="PANTHER" id="PTHR23035">
    <property type="entry name" value="CILIA- AND FLAGELLA-ASSOCIATED PROTEIN 97-RELATED"/>
    <property type="match status" value="1"/>
</dbReference>
<gene>
    <name evidence="2" type="primary">cfap97</name>
    <name evidence="2" type="ORF">DAT39_012868</name>
</gene>
<sequence length="563" mass="63548">MDSPKELEGEVDQPFLDSNCEKEDRDISNEERPDQTESSEITRDVEEPESVKEGSKETIKPECEVELLEKEMSRLEVQQGLIVEDDSERKDDGVQKDEAIFGRGDSATSSEKSPPLTCSEMSPLIPDICSPTSSAGEEDDLVFKSMEDSYYRREPDKMSTGNFHTRNQSHSSSSRESTPTPPARLSNEQSRRQKGLESAEWKQRPRTSDMSISDDTVTDVTPVSSPDISLHQLFVLAPITSSESTLSKDTPGSTSAQQLDANTEGGKRSAVLRAHRKMDSTPGNLRRVSSSIRSSTSWQCTTRSFTSDAARCVDPKKQHHQHELVHSSTLHSGSHSYMPLLRPYHTAINRQRDQRRIQRENMAIRKRLEAVKPTRGMTRIEQLTDYQRQAGYLGIPTAPFRPTSDECFTFTAINKKFTMYSPKELEGEVDHSFFDSDCDASSTKPEEPVQEETEDRDGTNEKFPDQPESSESTNEEHPDQTESSEITREVKESESTNEESPDQLESSESTNEERPDQPESSEIMREVKESESTYEESSDQLESSESTNEERPDQPESAKITRE</sequence>
<feature type="non-terminal residue" evidence="2">
    <location>
        <position position="563"/>
    </location>
</feature>
<feature type="compositionally biased region" description="Basic and acidic residues" evidence="1">
    <location>
        <begin position="19"/>
        <end position="62"/>
    </location>
</feature>
<dbReference type="AlphaFoldDB" id="A0A8J4TGN3"/>
<dbReference type="Proteomes" id="UP000727407">
    <property type="component" value="Unassembled WGS sequence"/>
</dbReference>
<dbReference type="GO" id="GO:0007283">
    <property type="term" value="P:spermatogenesis"/>
    <property type="evidence" value="ECO:0007669"/>
    <property type="project" value="TreeGrafter"/>
</dbReference>
<keyword evidence="2" id="KW-0966">Cell projection</keyword>
<keyword evidence="2" id="KW-0969">Cilium</keyword>
<proteinExistence type="predicted"/>
<evidence type="ECO:0000313" key="2">
    <source>
        <dbReference type="EMBL" id="KAF5897416.1"/>
    </source>
</evidence>
<accession>A0A8J4TGN3</accession>
<evidence type="ECO:0000313" key="3">
    <source>
        <dbReference type="Proteomes" id="UP000727407"/>
    </source>
</evidence>
<feature type="region of interest" description="Disordered" evidence="1">
    <location>
        <begin position="79"/>
        <end position="224"/>
    </location>
</feature>
<feature type="compositionally biased region" description="Polar residues" evidence="1">
    <location>
        <begin position="242"/>
        <end position="261"/>
    </location>
</feature>
<comment type="caution">
    <text evidence="2">The sequence shown here is derived from an EMBL/GenBank/DDBJ whole genome shotgun (WGS) entry which is preliminary data.</text>
</comment>
<feature type="compositionally biased region" description="Low complexity" evidence="1">
    <location>
        <begin position="165"/>
        <end position="178"/>
    </location>
</feature>
<feature type="region of interest" description="Disordered" evidence="1">
    <location>
        <begin position="242"/>
        <end position="293"/>
    </location>
</feature>
<organism evidence="2 3">
    <name type="scientific">Clarias magur</name>
    <name type="common">Asian catfish</name>
    <name type="synonym">Macropteronotus magur</name>
    <dbReference type="NCBI Taxonomy" id="1594786"/>
    <lineage>
        <taxon>Eukaryota</taxon>
        <taxon>Metazoa</taxon>
        <taxon>Chordata</taxon>
        <taxon>Craniata</taxon>
        <taxon>Vertebrata</taxon>
        <taxon>Euteleostomi</taxon>
        <taxon>Actinopterygii</taxon>
        <taxon>Neopterygii</taxon>
        <taxon>Teleostei</taxon>
        <taxon>Ostariophysi</taxon>
        <taxon>Siluriformes</taxon>
        <taxon>Clariidae</taxon>
        <taxon>Clarias</taxon>
    </lineage>
</organism>
<name>A0A8J4TGN3_CLAMG</name>
<feature type="compositionally biased region" description="Basic and acidic residues" evidence="1">
    <location>
        <begin position="87"/>
        <end position="100"/>
    </location>
</feature>
<feature type="compositionally biased region" description="Basic and acidic residues" evidence="1">
    <location>
        <begin position="456"/>
        <end position="465"/>
    </location>
</feature>
<dbReference type="InterPro" id="IPR038791">
    <property type="entry name" value="Cfap97/Hemingway"/>
</dbReference>
<feature type="region of interest" description="Disordered" evidence="1">
    <location>
        <begin position="1"/>
        <end position="62"/>
    </location>
</feature>
<evidence type="ECO:0000256" key="1">
    <source>
        <dbReference type="SAM" id="MobiDB-lite"/>
    </source>
</evidence>
<feature type="region of interest" description="Disordered" evidence="1">
    <location>
        <begin position="433"/>
        <end position="563"/>
    </location>
</feature>
<feature type="compositionally biased region" description="Polar residues" evidence="1">
    <location>
        <begin position="208"/>
        <end position="224"/>
    </location>
</feature>
<feature type="compositionally biased region" description="Basic and acidic residues" evidence="1">
    <location>
        <begin position="511"/>
        <end position="531"/>
    </location>
</feature>
<keyword evidence="2" id="KW-0282">Flagellum</keyword>
<reference evidence="2" key="1">
    <citation type="submission" date="2020-07" db="EMBL/GenBank/DDBJ databases">
        <title>Clarias magur genome sequencing, assembly and annotation.</title>
        <authorList>
            <person name="Kushwaha B."/>
            <person name="Kumar R."/>
            <person name="Das P."/>
            <person name="Joshi C.G."/>
            <person name="Kumar D."/>
            <person name="Nagpure N.S."/>
            <person name="Pandey M."/>
            <person name="Agarwal S."/>
            <person name="Srivastava S."/>
            <person name="Singh M."/>
            <person name="Sahoo L."/>
            <person name="Jayasankar P."/>
            <person name="Meher P.K."/>
            <person name="Koringa P.G."/>
            <person name="Iquebal M.A."/>
            <person name="Das S.P."/>
            <person name="Bit A."/>
            <person name="Patnaik S."/>
            <person name="Patel N."/>
            <person name="Shah T.M."/>
            <person name="Hinsu A."/>
            <person name="Jena J.K."/>
        </authorList>
    </citation>
    <scope>NUCLEOTIDE SEQUENCE</scope>
    <source>
        <strain evidence="2">CIFAMagur01</strain>
        <tissue evidence="2">Testis</tissue>
    </source>
</reference>
<dbReference type="EMBL" id="QNUK01000236">
    <property type="protein sequence ID" value="KAF5897416.1"/>
    <property type="molecule type" value="Genomic_DNA"/>
</dbReference>
<dbReference type="PANTHER" id="PTHR23035:SF1">
    <property type="entry name" value="CILIA- AND FLAGELLA-ASSOCIATED PROTEIN 97"/>
    <property type="match status" value="1"/>
</dbReference>
<feature type="compositionally biased region" description="Basic and acidic residues" evidence="1">
    <location>
        <begin position="548"/>
        <end position="563"/>
    </location>
</feature>